<dbReference type="EMBL" id="VCGU01000008">
    <property type="protein sequence ID" value="TRY71943.1"/>
    <property type="molecule type" value="Genomic_DNA"/>
</dbReference>
<dbReference type="PANTHER" id="PTHR46223">
    <property type="entry name" value="HISTONE-LYSINE N-METHYLTRANSFERASE SUV39H"/>
    <property type="match status" value="1"/>
</dbReference>
<evidence type="ECO:0000256" key="7">
    <source>
        <dbReference type="ARBA" id="ARBA00022833"/>
    </source>
</evidence>
<evidence type="ECO:0000256" key="3">
    <source>
        <dbReference type="ARBA" id="ARBA00022603"/>
    </source>
</evidence>
<reference evidence="10 11" key="1">
    <citation type="journal article" date="2018" name="Nat. Ecol. Evol.">
        <title>Genomic signatures of mitonuclear coevolution across populations of Tigriopus californicus.</title>
        <authorList>
            <person name="Barreto F.S."/>
            <person name="Watson E.T."/>
            <person name="Lima T.G."/>
            <person name="Willett C.S."/>
            <person name="Edmands S."/>
            <person name="Li W."/>
            <person name="Burton R.S."/>
        </authorList>
    </citation>
    <scope>NUCLEOTIDE SEQUENCE [LARGE SCALE GENOMIC DNA]</scope>
    <source>
        <strain evidence="10 11">San Diego</strain>
    </source>
</reference>
<dbReference type="Proteomes" id="UP000318571">
    <property type="component" value="Chromosome 7"/>
</dbReference>
<evidence type="ECO:0000259" key="8">
    <source>
        <dbReference type="PROSITE" id="PS50280"/>
    </source>
</evidence>
<dbReference type="GO" id="GO:0042054">
    <property type="term" value="F:histone methyltransferase activity"/>
    <property type="evidence" value="ECO:0007669"/>
    <property type="project" value="InterPro"/>
</dbReference>
<name>A0A553P2N9_TIGCA</name>
<evidence type="ECO:0000256" key="4">
    <source>
        <dbReference type="ARBA" id="ARBA00022679"/>
    </source>
</evidence>
<protein>
    <recommendedName>
        <fullName evidence="12">Histone-lysine N-methyltransferase</fullName>
    </recommendedName>
</protein>
<evidence type="ECO:0000256" key="2">
    <source>
        <dbReference type="ARBA" id="ARBA00022454"/>
    </source>
</evidence>
<evidence type="ECO:0008006" key="12">
    <source>
        <dbReference type="Google" id="ProtNLM"/>
    </source>
</evidence>
<keyword evidence="4" id="KW-0808">Transferase</keyword>
<keyword evidence="2" id="KW-0158">Chromosome</keyword>
<dbReference type="InterPro" id="IPR046341">
    <property type="entry name" value="SET_dom_sf"/>
</dbReference>
<dbReference type="GO" id="GO:0008757">
    <property type="term" value="F:S-adenosylmethionine-dependent methyltransferase activity"/>
    <property type="evidence" value="ECO:0007669"/>
    <property type="project" value="UniProtKB-ARBA"/>
</dbReference>
<dbReference type="GO" id="GO:0032259">
    <property type="term" value="P:methylation"/>
    <property type="evidence" value="ECO:0007669"/>
    <property type="project" value="UniProtKB-KW"/>
</dbReference>
<dbReference type="GO" id="GO:0008270">
    <property type="term" value="F:zinc ion binding"/>
    <property type="evidence" value="ECO:0007669"/>
    <property type="project" value="InterPro"/>
</dbReference>
<evidence type="ECO:0000313" key="11">
    <source>
        <dbReference type="Proteomes" id="UP000318571"/>
    </source>
</evidence>
<feature type="domain" description="Pre-SET" evidence="9">
    <location>
        <begin position="250"/>
        <end position="313"/>
    </location>
</feature>
<sequence>MDQLEDDYDHPASLSATLSYCPTNVPGQGCDLDLFYTIPLGCDCSNLCSHPQSCSCQILDQPNYNDDGKYQHAFNQDIPIFECHESCGSGSGRTCSNRVVQKGPLKGLVIQAVPGKNLGLFTREHIEQGRFVCEYAGEVIGQVQAEARIRAQDHLGQDNYILKVVEHVEKEPVITLIDPTAIGNIGRYINHSCDPNLVMIPVRIGSMVPHVALFACRDIQAQEELNFHYGSRRDHPSNGCDLDLFYTIPLGCDCSNLCSHPQSCSCQILDQPNYNDDGKYQHAFNQDIPIFECHESCGSGSGRTCSNRVVQKGPLKGLVIQAVPGKNLGLFTREHIEQGRFVCEYAGEVIGQVQAEARIRAQDHLGQDNYILKVVEHVEKEPVITLIDPTAIGNIGRYINHSCDPNLVMIPVRIGSMVPHVALFACRDIQAQEELNFHYGSRRDPPSNGEILEHRTSCLCRTKSCSGFLPSLK</sequence>
<evidence type="ECO:0000313" key="10">
    <source>
        <dbReference type="EMBL" id="TRY71943.1"/>
    </source>
</evidence>
<evidence type="ECO:0000256" key="1">
    <source>
        <dbReference type="ARBA" id="ARBA00004286"/>
    </source>
</evidence>
<dbReference type="GO" id="GO:0005634">
    <property type="term" value="C:nucleus"/>
    <property type="evidence" value="ECO:0007669"/>
    <property type="project" value="InterPro"/>
</dbReference>
<keyword evidence="5" id="KW-0949">S-adenosyl-L-methionine</keyword>
<keyword evidence="11" id="KW-1185">Reference proteome</keyword>
<keyword evidence="6" id="KW-0479">Metal-binding</keyword>
<dbReference type="SMART" id="SM00317">
    <property type="entry name" value="SET"/>
    <property type="match status" value="2"/>
</dbReference>
<dbReference type="AlphaFoldDB" id="A0A553P2N9"/>
<keyword evidence="7" id="KW-0862">Zinc</keyword>
<dbReference type="PROSITE" id="PS50280">
    <property type="entry name" value="SET"/>
    <property type="match status" value="2"/>
</dbReference>
<evidence type="ECO:0000256" key="6">
    <source>
        <dbReference type="ARBA" id="ARBA00022723"/>
    </source>
</evidence>
<dbReference type="Pfam" id="PF00856">
    <property type="entry name" value="SET"/>
    <property type="match status" value="2"/>
</dbReference>
<keyword evidence="3" id="KW-0489">Methyltransferase</keyword>
<proteinExistence type="predicted"/>
<evidence type="ECO:0000256" key="5">
    <source>
        <dbReference type="ARBA" id="ARBA00022691"/>
    </source>
</evidence>
<dbReference type="SUPFAM" id="SSF82199">
    <property type="entry name" value="SET domain"/>
    <property type="match status" value="2"/>
</dbReference>
<feature type="domain" description="SET" evidence="8">
    <location>
        <begin position="106"/>
        <end position="230"/>
    </location>
</feature>
<dbReference type="Gene3D" id="2.170.270.10">
    <property type="entry name" value="SET domain"/>
    <property type="match status" value="2"/>
</dbReference>
<gene>
    <name evidence="10" type="ORF">TCAL_03934</name>
</gene>
<dbReference type="InterPro" id="IPR001214">
    <property type="entry name" value="SET_dom"/>
</dbReference>
<feature type="domain" description="SET" evidence="8">
    <location>
        <begin position="316"/>
        <end position="440"/>
    </location>
</feature>
<comment type="subcellular location">
    <subcellularLocation>
        <location evidence="1">Chromosome</location>
    </subcellularLocation>
</comment>
<accession>A0A553P2N9</accession>
<dbReference type="InterPro" id="IPR007728">
    <property type="entry name" value="Pre-SET_dom"/>
</dbReference>
<organism evidence="10 11">
    <name type="scientific">Tigriopus californicus</name>
    <name type="common">Marine copepod</name>
    <dbReference type="NCBI Taxonomy" id="6832"/>
    <lineage>
        <taxon>Eukaryota</taxon>
        <taxon>Metazoa</taxon>
        <taxon>Ecdysozoa</taxon>
        <taxon>Arthropoda</taxon>
        <taxon>Crustacea</taxon>
        <taxon>Multicrustacea</taxon>
        <taxon>Hexanauplia</taxon>
        <taxon>Copepoda</taxon>
        <taxon>Harpacticoida</taxon>
        <taxon>Harpacticidae</taxon>
        <taxon>Tigriopus</taxon>
    </lineage>
</organism>
<dbReference type="PROSITE" id="PS50867">
    <property type="entry name" value="PRE_SET"/>
    <property type="match status" value="2"/>
</dbReference>
<dbReference type="InterPro" id="IPR050973">
    <property type="entry name" value="H3K9_Histone-Lys_N-MTase"/>
</dbReference>
<dbReference type="STRING" id="6832.A0A553P2N9"/>
<comment type="caution">
    <text evidence="10">The sequence shown here is derived from an EMBL/GenBank/DDBJ whole genome shotgun (WGS) entry which is preliminary data.</text>
</comment>
<dbReference type="GO" id="GO:0005694">
    <property type="term" value="C:chromosome"/>
    <property type="evidence" value="ECO:0007669"/>
    <property type="project" value="UniProtKB-SubCell"/>
</dbReference>
<dbReference type="PANTHER" id="PTHR46223:SF3">
    <property type="entry name" value="HISTONE-LYSINE N-METHYLTRANSFERASE SET-23"/>
    <property type="match status" value="1"/>
</dbReference>
<dbReference type="GO" id="GO:0008170">
    <property type="term" value="F:N-methyltransferase activity"/>
    <property type="evidence" value="ECO:0007669"/>
    <property type="project" value="UniProtKB-ARBA"/>
</dbReference>
<evidence type="ECO:0000259" key="9">
    <source>
        <dbReference type="PROSITE" id="PS50867"/>
    </source>
</evidence>
<feature type="domain" description="Pre-SET" evidence="9">
    <location>
        <begin position="40"/>
        <end position="103"/>
    </location>
</feature>